<gene>
    <name evidence="1" type="ORF">DIABBA_LOCUS13201</name>
</gene>
<protein>
    <submittedName>
        <fullName evidence="1">Uncharacterized protein</fullName>
    </submittedName>
</protein>
<sequence>MDVRLARRFSLAEQIDMVYGDEKLAEQVDNIFITPPDVNGVDTDEDSANEDEGGFANNLIGRQLRAQTEIQLSTNERIGDKEEVQIGSQAVVATPERETRASFQLRQNETKDVIMKKCTWMQGDLQSASFSFPQEDYSRLLGKVVLTVNYDKKKSELKMFYFECSHIFILVHFFDP</sequence>
<proteinExistence type="predicted"/>
<dbReference type="EMBL" id="OU898284">
    <property type="protein sequence ID" value="CAG9840568.1"/>
    <property type="molecule type" value="Genomic_DNA"/>
</dbReference>
<reference evidence="1" key="1">
    <citation type="submission" date="2022-01" db="EMBL/GenBank/DDBJ databases">
        <authorList>
            <person name="King R."/>
        </authorList>
    </citation>
    <scope>NUCLEOTIDE SEQUENCE</scope>
</reference>
<evidence type="ECO:0000313" key="2">
    <source>
        <dbReference type="Proteomes" id="UP001153709"/>
    </source>
</evidence>
<accession>A0A9N9XKT1</accession>
<keyword evidence="2" id="KW-1185">Reference proteome</keyword>
<dbReference type="Proteomes" id="UP001153709">
    <property type="component" value="Chromosome 9"/>
</dbReference>
<name>A0A9N9XKT1_DIABA</name>
<organism evidence="1 2">
    <name type="scientific">Diabrotica balteata</name>
    <name type="common">Banded cucumber beetle</name>
    <dbReference type="NCBI Taxonomy" id="107213"/>
    <lineage>
        <taxon>Eukaryota</taxon>
        <taxon>Metazoa</taxon>
        <taxon>Ecdysozoa</taxon>
        <taxon>Arthropoda</taxon>
        <taxon>Hexapoda</taxon>
        <taxon>Insecta</taxon>
        <taxon>Pterygota</taxon>
        <taxon>Neoptera</taxon>
        <taxon>Endopterygota</taxon>
        <taxon>Coleoptera</taxon>
        <taxon>Polyphaga</taxon>
        <taxon>Cucujiformia</taxon>
        <taxon>Chrysomeloidea</taxon>
        <taxon>Chrysomelidae</taxon>
        <taxon>Galerucinae</taxon>
        <taxon>Diabroticina</taxon>
        <taxon>Diabroticites</taxon>
        <taxon>Diabrotica</taxon>
    </lineage>
</organism>
<evidence type="ECO:0000313" key="1">
    <source>
        <dbReference type="EMBL" id="CAG9840568.1"/>
    </source>
</evidence>
<dbReference type="OrthoDB" id="8197645at2759"/>
<dbReference type="AlphaFoldDB" id="A0A9N9XKT1"/>